<dbReference type="SUPFAM" id="SSF143081">
    <property type="entry name" value="BB1717-like"/>
    <property type="match status" value="1"/>
</dbReference>
<proteinExistence type="predicted"/>
<dbReference type="EMBL" id="JABWQP010000001">
    <property type="protein sequence ID" value="MBC3340203.1"/>
    <property type="molecule type" value="Genomic_DNA"/>
</dbReference>
<keyword evidence="3" id="KW-1185">Reference proteome</keyword>
<protein>
    <submittedName>
        <fullName evidence="1">SOS response-associated peptidase family protein</fullName>
    </submittedName>
</protein>
<evidence type="ECO:0000313" key="3">
    <source>
        <dbReference type="Proteomes" id="UP000648816"/>
    </source>
</evidence>
<evidence type="ECO:0000313" key="2">
    <source>
        <dbReference type="EMBL" id="MBV4484584.1"/>
    </source>
</evidence>
<dbReference type="RefSeq" id="WP_186528237.1">
    <property type="nucleotide sequence ID" value="NZ_JABWQP020000001.1"/>
</dbReference>
<dbReference type="EMBL" id="JABWQP020000001">
    <property type="protein sequence ID" value="MBV4484584.1"/>
    <property type="molecule type" value="Genomic_DNA"/>
</dbReference>
<dbReference type="InterPro" id="IPR003738">
    <property type="entry name" value="SRAP"/>
</dbReference>
<dbReference type="GO" id="GO:0106300">
    <property type="term" value="P:protein-DNA covalent cross-linking repair"/>
    <property type="evidence" value="ECO:0007669"/>
    <property type="project" value="InterPro"/>
</dbReference>
<dbReference type="Proteomes" id="UP000648816">
    <property type="component" value="Unassembled WGS sequence"/>
</dbReference>
<accession>A0A923F0V8</accession>
<dbReference type="Pfam" id="PF02586">
    <property type="entry name" value="SRAP"/>
    <property type="match status" value="1"/>
</dbReference>
<organism evidence="1">
    <name type="scientific">Pseudomonas khorasanensis</name>
    <dbReference type="NCBI Taxonomy" id="2745508"/>
    <lineage>
        <taxon>Bacteria</taxon>
        <taxon>Pseudomonadati</taxon>
        <taxon>Pseudomonadota</taxon>
        <taxon>Gammaproteobacteria</taxon>
        <taxon>Pseudomonadales</taxon>
        <taxon>Pseudomonadaceae</taxon>
        <taxon>Pseudomonas</taxon>
    </lineage>
</organism>
<reference evidence="1" key="2">
    <citation type="submission" date="2020-07" db="EMBL/GenBank/DDBJ databases">
        <authorList>
            <person name="Lood C."/>
            <person name="Girard L."/>
        </authorList>
    </citation>
    <scope>NUCLEOTIDE SEQUENCE</scope>
    <source>
        <strain evidence="1">SWRI153</strain>
    </source>
</reference>
<sequence length="279" mass="31870">MKFSFFSARLLTRRSFEPRCDTSARIYMIRRIQSVKIDKTRRGGFFEVLLPGVFAMCEYIVQHDVAEGFEALLAGAQSQNIGDAIDVGDSSLHRTYEPQDSRNVIKPNMQVNAIRSRDGVLECIKVRWGWKPFWSMGTMPPMTHLPLHLVMRSRVFDRVKRDGRMLIAVDGWYEACEPEQSKNNHRLSYTTSRQSGPIYLAALAQASENFNGCDGLALVTHDDSSTRQQRLLAFTAEDARVWLRPDLQWEQAQDLAMHMALAEPQLEHVLTSPRGLRGR</sequence>
<evidence type="ECO:0000313" key="1">
    <source>
        <dbReference type="EMBL" id="MBC3340203.1"/>
    </source>
</evidence>
<reference evidence="2" key="3">
    <citation type="submission" date="2021-06" db="EMBL/GenBank/DDBJ databases">
        <title>Updating the genus Pseudomonas: Description of 43 new species and partition of the Pseudomonas putida group.</title>
        <authorList>
            <person name="Girard L."/>
            <person name="Lood C."/>
            <person name="Vandamme P."/>
            <person name="Rokni-Zadeh H."/>
            <person name="Van Noort V."/>
            <person name="Hofte M."/>
            <person name="Lavigne R."/>
            <person name="De Mot R."/>
        </authorList>
    </citation>
    <scope>NUCLEOTIDE SEQUENCE</scope>
    <source>
        <strain evidence="2">SWRI153</strain>
    </source>
</reference>
<gene>
    <name evidence="2" type="ORF">HU727_003145</name>
    <name evidence="1" type="ORF">HU727_00955</name>
</gene>
<comment type="caution">
    <text evidence="1">The sequence shown here is derived from an EMBL/GenBank/DDBJ whole genome shotgun (WGS) entry which is preliminary data.</text>
</comment>
<dbReference type="InterPro" id="IPR036590">
    <property type="entry name" value="SRAP-like"/>
</dbReference>
<dbReference type="GO" id="GO:0003697">
    <property type="term" value="F:single-stranded DNA binding"/>
    <property type="evidence" value="ECO:0007669"/>
    <property type="project" value="InterPro"/>
</dbReference>
<name>A0A923F0V8_9PSED</name>
<dbReference type="AlphaFoldDB" id="A0A923F0V8"/>
<dbReference type="Gene3D" id="3.90.1680.10">
    <property type="entry name" value="SOS response associated peptidase-like"/>
    <property type="match status" value="1"/>
</dbReference>
<reference evidence="1 3" key="1">
    <citation type="journal article" date="2020" name="Microorganisms">
        <title>Reliable Identification of Environmental Pseudomonas Isolates Using the rpoD Gene.</title>
        <authorList>
            <consortium name="The Broad Institute Genome Sequencing Platform"/>
            <person name="Girard L."/>
            <person name="Lood C."/>
            <person name="Rokni-Zadeh H."/>
            <person name="van Noort V."/>
            <person name="Lavigne R."/>
            <person name="De Mot R."/>
        </authorList>
    </citation>
    <scope>NUCLEOTIDE SEQUENCE</scope>
    <source>
        <strain evidence="1 3">SWRI153</strain>
    </source>
</reference>